<protein>
    <submittedName>
        <fullName evidence="1">Tropomyosin</fullName>
    </submittedName>
</protein>
<dbReference type="EMBL" id="CM039175">
    <property type="protein sequence ID" value="KAH9737088.1"/>
    <property type="molecule type" value="Genomic_DNA"/>
</dbReference>
<evidence type="ECO:0000313" key="1">
    <source>
        <dbReference type="EMBL" id="KAH9737088.1"/>
    </source>
</evidence>
<name>A0ACB8JWY9_CITSI</name>
<keyword evidence="2" id="KW-1185">Reference proteome</keyword>
<dbReference type="Proteomes" id="UP000829398">
    <property type="component" value="Chromosome 6"/>
</dbReference>
<accession>A0ACB8JWY9</accession>
<reference evidence="2" key="1">
    <citation type="journal article" date="2023" name="Hortic. Res.">
        <title>A chromosome-level phased genome enabling allele-level studies in sweet orange: a case study on citrus Huanglongbing tolerance.</title>
        <authorList>
            <person name="Wu B."/>
            <person name="Yu Q."/>
            <person name="Deng Z."/>
            <person name="Duan Y."/>
            <person name="Luo F."/>
            <person name="Gmitter F. Jr."/>
        </authorList>
    </citation>
    <scope>NUCLEOTIDE SEQUENCE [LARGE SCALE GENOMIC DNA]</scope>
    <source>
        <strain evidence="2">cv. Valencia</strain>
    </source>
</reference>
<gene>
    <name evidence="1" type="ORF">KPL71_018328</name>
</gene>
<comment type="caution">
    <text evidence="1">The sequence shown here is derived from an EMBL/GenBank/DDBJ whole genome shotgun (WGS) entry which is preliminary data.</text>
</comment>
<organism evidence="1 2">
    <name type="scientific">Citrus sinensis</name>
    <name type="common">Sweet orange</name>
    <name type="synonym">Citrus aurantium var. sinensis</name>
    <dbReference type="NCBI Taxonomy" id="2711"/>
    <lineage>
        <taxon>Eukaryota</taxon>
        <taxon>Viridiplantae</taxon>
        <taxon>Streptophyta</taxon>
        <taxon>Embryophyta</taxon>
        <taxon>Tracheophyta</taxon>
        <taxon>Spermatophyta</taxon>
        <taxon>Magnoliopsida</taxon>
        <taxon>eudicotyledons</taxon>
        <taxon>Gunneridae</taxon>
        <taxon>Pentapetalae</taxon>
        <taxon>rosids</taxon>
        <taxon>malvids</taxon>
        <taxon>Sapindales</taxon>
        <taxon>Rutaceae</taxon>
        <taxon>Aurantioideae</taxon>
        <taxon>Citrus</taxon>
    </lineage>
</organism>
<sequence>MDIYAASVEVEPNCIKEVPPAFKEDICRSREMKDSGSKMVQNSRNNVAMLGTNSPTAAARELNFSVAGAGKTGHRVVFVSCQLRVVSNLGAAGGRNWCAVGGGKKRKERNDMAYRRRQGIARASTFKEEIYQPPTGNKSNDNNKSSLPAFSSSKSFSASSSASESLAAQAIRASAAHRESSLSSAYVGAGADSAFASDHQRSKGFSAYEHASTRNENTGFWGVIARKAKAILEDDDLTPQSEPPARSRWQMADTSTGGQHSSEGFRNLENPRLRKGLDKLTSSLNQIGDTFEKAFEEGRTIVESKTADIRKLQMRRKGATEEQNQASGDNSPWQPLQPQNQTYRETQLKASRDVAMATAAKAKLLLRELKTVKADLAFAKERCTQLEEENKLLRESREKGQNPADDDLIRLQLETLLAEKARLAHENSIYARENRFLREIVEYHQLTMQDVVYLDEGTEEVTEVYPTSTSPLSKIFSVSPPSSPSSPSEIPPPSSLPVTKEILHVPTPSEESDNDVPVKEVPPSSNAEVPEDTEVKKPSDHVTGSEVPPSSNTKAPEDIDAKIHSVSAA</sequence>
<proteinExistence type="predicted"/>
<evidence type="ECO:0000313" key="2">
    <source>
        <dbReference type="Proteomes" id="UP000829398"/>
    </source>
</evidence>